<evidence type="ECO:0000313" key="2">
    <source>
        <dbReference type="EMBL" id="KAE9387410.1"/>
    </source>
</evidence>
<evidence type="ECO:0000256" key="1">
    <source>
        <dbReference type="SAM" id="MobiDB-lite"/>
    </source>
</evidence>
<dbReference type="Pfam" id="PF18759">
    <property type="entry name" value="Plavaka"/>
    <property type="match status" value="2"/>
</dbReference>
<dbReference type="Proteomes" id="UP000799118">
    <property type="component" value="Unassembled WGS sequence"/>
</dbReference>
<sequence length="472" mass="53321">MHTICESCGKSFSNDGYIRHIWTTRKPKCAALDENNTYQPPLELIQNLHDLGRDEASPAVDPERDYFGDYADNEEPDDERPQEFSGHYFGIDEADLVTMEEGVESNGSGNAKELEENHRVVDVNVDMDAEEFGRSDEDGYASYADLGDDELEFDAENARCENSWEPSLPPLPSPLSSPSHNPSLSRSPSPINLLGSDVEARSPSPSMLLTDDNPNVDFPVNRHLEAEITLPKQPYIQHYPNPHAGTPTGCQTPEHERYRNNLSDPQNPWHPFVSEINWNIVRWAKTRGSSLTALTELLSIPGLCEKLGLLYKLVEEVVVQGEAFEVYFRDINTCMKALYLEPQFAKYMKYALEKHFADSFLETRMYHNMHTGGWWWSRQEILDREHPGATIILVILSTDKTLEIFQKKFVTNLLAWVYILIGYLPTSKLEHITNKSSCQRSLANLFHAAMNYIVSPLATSGLDGIHLTGGDG</sequence>
<feature type="compositionally biased region" description="Low complexity" evidence="1">
    <location>
        <begin position="176"/>
        <end position="190"/>
    </location>
</feature>
<gene>
    <name evidence="2" type="ORF">BT96DRAFT_1005136</name>
</gene>
<name>A0A6A4GQ32_9AGAR</name>
<dbReference type="OrthoDB" id="2418900at2759"/>
<evidence type="ECO:0000313" key="3">
    <source>
        <dbReference type="Proteomes" id="UP000799118"/>
    </source>
</evidence>
<keyword evidence="3" id="KW-1185">Reference proteome</keyword>
<feature type="region of interest" description="Disordered" evidence="1">
    <location>
        <begin position="160"/>
        <end position="211"/>
    </location>
</feature>
<dbReference type="AlphaFoldDB" id="A0A6A4GQ32"/>
<reference evidence="2" key="1">
    <citation type="journal article" date="2019" name="Environ. Microbiol.">
        <title>Fungal ecological strategies reflected in gene transcription - a case study of two litter decomposers.</title>
        <authorList>
            <person name="Barbi F."/>
            <person name="Kohler A."/>
            <person name="Barry K."/>
            <person name="Baskaran P."/>
            <person name="Daum C."/>
            <person name="Fauchery L."/>
            <person name="Ihrmark K."/>
            <person name="Kuo A."/>
            <person name="LaButti K."/>
            <person name="Lipzen A."/>
            <person name="Morin E."/>
            <person name="Grigoriev I.V."/>
            <person name="Henrissat B."/>
            <person name="Lindahl B."/>
            <person name="Martin F."/>
        </authorList>
    </citation>
    <scope>NUCLEOTIDE SEQUENCE</scope>
    <source>
        <strain evidence="2">JB14</strain>
    </source>
</reference>
<organism evidence="2 3">
    <name type="scientific">Gymnopus androsaceus JB14</name>
    <dbReference type="NCBI Taxonomy" id="1447944"/>
    <lineage>
        <taxon>Eukaryota</taxon>
        <taxon>Fungi</taxon>
        <taxon>Dikarya</taxon>
        <taxon>Basidiomycota</taxon>
        <taxon>Agaricomycotina</taxon>
        <taxon>Agaricomycetes</taxon>
        <taxon>Agaricomycetidae</taxon>
        <taxon>Agaricales</taxon>
        <taxon>Marasmiineae</taxon>
        <taxon>Omphalotaceae</taxon>
        <taxon>Gymnopus</taxon>
    </lineage>
</organism>
<dbReference type="InterPro" id="IPR041078">
    <property type="entry name" value="Plavaka"/>
</dbReference>
<dbReference type="EMBL" id="ML769802">
    <property type="protein sequence ID" value="KAE9387410.1"/>
    <property type="molecule type" value="Genomic_DNA"/>
</dbReference>
<accession>A0A6A4GQ32</accession>
<proteinExistence type="predicted"/>
<protein>
    <submittedName>
        <fullName evidence="2">Uncharacterized protein</fullName>
    </submittedName>
</protein>